<organism evidence="4 5">
    <name type="scientific">Rhodospira trueperi</name>
    <dbReference type="NCBI Taxonomy" id="69960"/>
    <lineage>
        <taxon>Bacteria</taxon>
        <taxon>Pseudomonadati</taxon>
        <taxon>Pseudomonadota</taxon>
        <taxon>Alphaproteobacteria</taxon>
        <taxon>Rhodospirillales</taxon>
        <taxon>Rhodospirillaceae</taxon>
        <taxon>Rhodospira</taxon>
    </lineage>
</organism>
<gene>
    <name evidence="4" type="ORF">SAMN05421720_10122</name>
</gene>
<evidence type="ECO:0000313" key="4">
    <source>
        <dbReference type="EMBL" id="SDD60639.1"/>
    </source>
</evidence>
<dbReference type="NCBIfam" id="NF033517">
    <property type="entry name" value="transpos_IS66"/>
    <property type="match status" value="1"/>
</dbReference>
<evidence type="ECO:0000313" key="5">
    <source>
        <dbReference type="Proteomes" id="UP000199412"/>
    </source>
</evidence>
<name>A0A1G6W468_9PROT</name>
<reference evidence="4 5" key="1">
    <citation type="submission" date="2016-10" db="EMBL/GenBank/DDBJ databases">
        <authorList>
            <person name="de Groot N.N."/>
        </authorList>
    </citation>
    <scope>NUCLEOTIDE SEQUENCE [LARGE SCALE GENOMIC DNA]</scope>
    <source>
        <strain evidence="4 5">ATCC 700224</strain>
    </source>
</reference>
<dbReference type="PANTHER" id="PTHR33678">
    <property type="entry name" value="BLL1576 PROTEIN"/>
    <property type="match status" value="1"/>
</dbReference>
<feature type="domain" description="Transposase IS66 C-terminal" evidence="3">
    <location>
        <begin position="146"/>
        <end position="184"/>
    </location>
</feature>
<dbReference type="OrthoDB" id="9800877at2"/>
<dbReference type="PANTHER" id="PTHR33678:SF1">
    <property type="entry name" value="BLL1576 PROTEIN"/>
    <property type="match status" value="1"/>
</dbReference>
<feature type="region of interest" description="Disordered" evidence="1">
    <location>
        <begin position="193"/>
        <end position="219"/>
    </location>
</feature>
<dbReference type="Pfam" id="PF13817">
    <property type="entry name" value="DDE_Tnp_IS66_C"/>
    <property type="match status" value="1"/>
</dbReference>
<dbReference type="InterPro" id="IPR004291">
    <property type="entry name" value="Transposase_IS66_central"/>
</dbReference>
<accession>A0A1G6W468</accession>
<dbReference type="Pfam" id="PF03050">
    <property type="entry name" value="DDE_Tnp_IS66"/>
    <property type="match status" value="1"/>
</dbReference>
<dbReference type="EMBL" id="FNAP01000001">
    <property type="protein sequence ID" value="SDD60639.1"/>
    <property type="molecule type" value="Genomic_DNA"/>
</dbReference>
<feature type="domain" description="Transposase IS66 central" evidence="2">
    <location>
        <begin position="3"/>
        <end position="139"/>
    </location>
</feature>
<evidence type="ECO:0000259" key="3">
    <source>
        <dbReference type="Pfam" id="PF13817"/>
    </source>
</evidence>
<dbReference type="InterPro" id="IPR039552">
    <property type="entry name" value="IS66_C"/>
</dbReference>
<evidence type="ECO:0000259" key="2">
    <source>
        <dbReference type="Pfam" id="PF03050"/>
    </source>
</evidence>
<sequence>MPFTLAFCWSHARRKVRDAQRQGTSPIAEEALRRTAALYRIETEIRRRLAEERLAARQTRSAPLVADMRVWLHEQAARLSRKTLVGEAIRYALRHWDGLCVFLEDGRVEIDSHAVERSIKPQILVRKNALFAGADSGAEHWARIASLIETAKLNGLDPQACIRDVLETMVAGFPANRIDDLLPWAWTAPMQRSEPQTALNTGSRGSKRRLQPNHRTGQI</sequence>
<evidence type="ECO:0000256" key="1">
    <source>
        <dbReference type="SAM" id="MobiDB-lite"/>
    </source>
</evidence>
<keyword evidence="5" id="KW-1185">Reference proteome</keyword>
<proteinExistence type="predicted"/>
<dbReference type="InterPro" id="IPR052344">
    <property type="entry name" value="Transposase-related"/>
</dbReference>
<feature type="compositionally biased region" description="Polar residues" evidence="1">
    <location>
        <begin position="193"/>
        <end position="204"/>
    </location>
</feature>
<protein>
    <submittedName>
        <fullName evidence="4">IS66 C-terminal element</fullName>
    </submittedName>
</protein>
<dbReference type="Proteomes" id="UP000199412">
    <property type="component" value="Unassembled WGS sequence"/>
</dbReference>
<dbReference type="STRING" id="69960.SAMN05421720_10122"/>
<dbReference type="AlphaFoldDB" id="A0A1G6W468"/>